<dbReference type="EMBL" id="CP053540">
    <property type="protein sequence ID" value="WOB44259.1"/>
    <property type="molecule type" value="Genomic_DNA"/>
</dbReference>
<dbReference type="KEGG" id="tog:HNI00_14755"/>
<sequence length="51" mass="5664">MKKTGDPYLQPLADYLERSPNDEISTRAIAIGNLMIEGNYSGLKESLFSES</sequence>
<evidence type="ECO:0000313" key="1">
    <source>
        <dbReference type="EMBL" id="WOB44259.1"/>
    </source>
</evidence>
<reference evidence="1" key="1">
    <citation type="submission" date="2020-05" db="EMBL/GenBank/DDBJ databases">
        <authorList>
            <person name="Zhu T."/>
            <person name="Keshari N."/>
            <person name="Lu X."/>
        </authorList>
    </citation>
    <scope>NUCLEOTIDE SEQUENCE</scope>
    <source>
        <strain evidence="1">NK1-22</strain>
    </source>
</reference>
<dbReference type="RefSeq" id="WP_316787370.1">
    <property type="nucleotide sequence ID" value="NZ_CP053540.1"/>
</dbReference>
<dbReference type="AlphaFoldDB" id="A0AA97BDE7"/>
<proteinExistence type="predicted"/>
<name>A0AA97BDE7_9CYAN</name>
<gene>
    <name evidence="1" type="ORF">HNI00_14755</name>
</gene>
<accession>A0AA97BDE7</accession>
<organism evidence="1">
    <name type="scientific">Thermoleptolyngbya oregonensis NK1-22</name>
    <dbReference type="NCBI Taxonomy" id="2547457"/>
    <lineage>
        <taxon>Bacteria</taxon>
        <taxon>Bacillati</taxon>
        <taxon>Cyanobacteriota</taxon>
        <taxon>Cyanophyceae</taxon>
        <taxon>Oculatellales</taxon>
        <taxon>Oculatellaceae</taxon>
        <taxon>Thermoleptolyngbya</taxon>
    </lineage>
</organism>
<protein>
    <submittedName>
        <fullName evidence="1">Uncharacterized protein</fullName>
    </submittedName>
</protein>